<dbReference type="InterPro" id="IPR005119">
    <property type="entry name" value="LysR_subst-bd"/>
</dbReference>
<dbReference type="InterPro" id="IPR036388">
    <property type="entry name" value="WH-like_DNA-bd_sf"/>
</dbReference>
<accession>A0ABU7KR74</accession>
<evidence type="ECO:0000313" key="7">
    <source>
        <dbReference type="Proteomes" id="UP001348641"/>
    </source>
</evidence>
<dbReference type="PANTHER" id="PTHR30346">
    <property type="entry name" value="TRANSCRIPTIONAL DUAL REGULATOR HCAR-RELATED"/>
    <property type="match status" value="1"/>
</dbReference>
<dbReference type="Pfam" id="PF03466">
    <property type="entry name" value="LysR_substrate"/>
    <property type="match status" value="1"/>
</dbReference>
<dbReference type="Gene3D" id="3.40.190.10">
    <property type="entry name" value="Periplasmic binding protein-like II"/>
    <property type="match status" value="2"/>
</dbReference>
<dbReference type="SUPFAM" id="SSF46785">
    <property type="entry name" value="Winged helix' DNA-binding domain"/>
    <property type="match status" value="1"/>
</dbReference>
<organism evidence="6 7">
    <name type="scientific">Nocardiopsis tropica</name>
    <dbReference type="NCBI Taxonomy" id="109330"/>
    <lineage>
        <taxon>Bacteria</taxon>
        <taxon>Bacillati</taxon>
        <taxon>Actinomycetota</taxon>
        <taxon>Actinomycetes</taxon>
        <taxon>Streptosporangiales</taxon>
        <taxon>Nocardiopsidaceae</taxon>
        <taxon>Nocardiopsis</taxon>
    </lineage>
</organism>
<dbReference type="SUPFAM" id="SSF53850">
    <property type="entry name" value="Periplasmic binding protein-like II"/>
    <property type="match status" value="1"/>
</dbReference>
<keyword evidence="4" id="KW-0804">Transcription</keyword>
<evidence type="ECO:0000256" key="3">
    <source>
        <dbReference type="ARBA" id="ARBA00023125"/>
    </source>
</evidence>
<proteinExistence type="inferred from homology"/>
<dbReference type="EMBL" id="JAUUCC010000034">
    <property type="protein sequence ID" value="MEE2051810.1"/>
    <property type="molecule type" value="Genomic_DNA"/>
</dbReference>
<evidence type="ECO:0000313" key="6">
    <source>
        <dbReference type="EMBL" id="MEE2051810.1"/>
    </source>
</evidence>
<dbReference type="RefSeq" id="WP_330158896.1">
    <property type="nucleotide sequence ID" value="NZ_BAAAJA010000022.1"/>
</dbReference>
<keyword evidence="2" id="KW-0805">Transcription regulation</keyword>
<dbReference type="Pfam" id="PF00126">
    <property type="entry name" value="HTH_1"/>
    <property type="match status" value="1"/>
</dbReference>
<feature type="domain" description="HTH lysR-type" evidence="5">
    <location>
        <begin position="4"/>
        <end position="62"/>
    </location>
</feature>
<dbReference type="Proteomes" id="UP001348641">
    <property type="component" value="Unassembled WGS sequence"/>
</dbReference>
<gene>
    <name evidence="6" type="ORF">Q8A49_15015</name>
</gene>
<evidence type="ECO:0000259" key="5">
    <source>
        <dbReference type="PROSITE" id="PS50931"/>
    </source>
</evidence>
<dbReference type="InterPro" id="IPR036390">
    <property type="entry name" value="WH_DNA-bd_sf"/>
</dbReference>
<comment type="caution">
    <text evidence="6">The sequence shown here is derived from an EMBL/GenBank/DDBJ whole genome shotgun (WGS) entry which is preliminary data.</text>
</comment>
<comment type="similarity">
    <text evidence="1">Belongs to the LysR transcriptional regulatory family.</text>
</comment>
<evidence type="ECO:0000256" key="4">
    <source>
        <dbReference type="ARBA" id="ARBA00023163"/>
    </source>
</evidence>
<evidence type="ECO:0000256" key="1">
    <source>
        <dbReference type="ARBA" id="ARBA00009437"/>
    </source>
</evidence>
<dbReference type="PROSITE" id="PS50931">
    <property type="entry name" value="HTH_LYSR"/>
    <property type="match status" value="1"/>
</dbReference>
<protein>
    <submittedName>
        <fullName evidence="6">LysR family transcriptional regulator</fullName>
    </submittedName>
</protein>
<dbReference type="PANTHER" id="PTHR30346:SF17">
    <property type="entry name" value="LYSR FAMILY TRANSCRIPTIONAL REGULATOR"/>
    <property type="match status" value="1"/>
</dbReference>
<sequence>MQLLDPRRLTHFAAVYEHRHFTRAAQSLYVDTGVLSRSIRALERDLKVKLFERGPGRPVEPTPAANRLAIETERMMRGLADLPSAARGDEAGTDSIRVGILGVGLGSQDAGEIMRNWRCNWPGVRLEYVPLTAENHDRAVLDGTVDISVQQLGSAEPSELVTHVAYRSPRAVVVPMGSEFADAPILYAEDLQDQEFLFTDVSGRLGEVWADLPVMEGSRDTTLGEPAHVSPAVFTTGRIGVNALAARDLGVYPGTCFVELAERPVDIGVAMLAGQQPPAVEALYRAVELCTVTGPLGDL</sequence>
<dbReference type="Gene3D" id="1.10.10.10">
    <property type="entry name" value="Winged helix-like DNA-binding domain superfamily/Winged helix DNA-binding domain"/>
    <property type="match status" value="1"/>
</dbReference>
<evidence type="ECO:0000256" key="2">
    <source>
        <dbReference type="ARBA" id="ARBA00023015"/>
    </source>
</evidence>
<name>A0ABU7KR74_9ACTN</name>
<keyword evidence="3" id="KW-0238">DNA-binding</keyword>
<dbReference type="InterPro" id="IPR000847">
    <property type="entry name" value="LysR_HTH_N"/>
</dbReference>
<reference evidence="6 7" key="1">
    <citation type="submission" date="2023-07" db="EMBL/GenBank/DDBJ databases">
        <authorList>
            <person name="Girao M."/>
            <person name="Carvalho M.F."/>
        </authorList>
    </citation>
    <scope>NUCLEOTIDE SEQUENCE [LARGE SCALE GENOMIC DNA]</scope>
    <source>
        <strain evidence="6 7">66/93</strain>
    </source>
</reference>